<accession>A0A9D4H7K6</accession>
<dbReference type="Proteomes" id="UP000828390">
    <property type="component" value="Unassembled WGS sequence"/>
</dbReference>
<feature type="region of interest" description="Disordered" evidence="1">
    <location>
        <begin position="34"/>
        <end position="64"/>
    </location>
</feature>
<comment type="caution">
    <text evidence="2">The sequence shown here is derived from an EMBL/GenBank/DDBJ whole genome shotgun (WGS) entry which is preliminary data.</text>
</comment>
<gene>
    <name evidence="2" type="ORF">DPMN_128637</name>
</gene>
<feature type="compositionally biased region" description="Basic and acidic residues" evidence="1">
    <location>
        <begin position="34"/>
        <end position="59"/>
    </location>
</feature>
<reference evidence="2" key="2">
    <citation type="submission" date="2020-11" db="EMBL/GenBank/DDBJ databases">
        <authorList>
            <person name="McCartney M.A."/>
            <person name="Auch B."/>
            <person name="Kono T."/>
            <person name="Mallez S."/>
            <person name="Becker A."/>
            <person name="Gohl D.M."/>
            <person name="Silverstein K.A.T."/>
            <person name="Koren S."/>
            <person name="Bechman K.B."/>
            <person name="Herman A."/>
            <person name="Abrahante J.E."/>
            <person name="Garbe J."/>
        </authorList>
    </citation>
    <scope>NUCLEOTIDE SEQUENCE</scope>
    <source>
        <strain evidence="2">Duluth1</strain>
        <tissue evidence="2">Whole animal</tissue>
    </source>
</reference>
<dbReference type="AlphaFoldDB" id="A0A9D4H7K6"/>
<proteinExistence type="predicted"/>
<reference evidence="2" key="1">
    <citation type="journal article" date="2019" name="bioRxiv">
        <title>The Genome of the Zebra Mussel, Dreissena polymorpha: A Resource for Invasive Species Research.</title>
        <authorList>
            <person name="McCartney M.A."/>
            <person name="Auch B."/>
            <person name="Kono T."/>
            <person name="Mallez S."/>
            <person name="Zhang Y."/>
            <person name="Obille A."/>
            <person name="Becker A."/>
            <person name="Abrahante J.E."/>
            <person name="Garbe J."/>
            <person name="Badalamenti J.P."/>
            <person name="Herman A."/>
            <person name="Mangelson H."/>
            <person name="Liachko I."/>
            <person name="Sullivan S."/>
            <person name="Sone E.D."/>
            <person name="Koren S."/>
            <person name="Silverstein K.A.T."/>
            <person name="Beckman K.B."/>
            <person name="Gohl D.M."/>
        </authorList>
    </citation>
    <scope>NUCLEOTIDE SEQUENCE</scope>
    <source>
        <strain evidence="2">Duluth1</strain>
        <tissue evidence="2">Whole animal</tissue>
    </source>
</reference>
<evidence type="ECO:0000256" key="1">
    <source>
        <dbReference type="SAM" id="MobiDB-lite"/>
    </source>
</evidence>
<sequence length="140" mass="15186">MQPTGNIHGVDLPVVGLHTVDVCGAHDVERGAETVEEHGNELDDKRHTVHDHEEERDGLQGKLPPVVGVAGQRDADALAHLDGVRVLEIGDGKYLLLLILVIQSSLLIKRGCIPYLDGVCVLEIGDEKRIEEKQSIQGHG</sequence>
<organism evidence="2 3">
    <name type="scientific">Dreissena polymorpha</name>
    <name type="common">Zebra mussel</name>
    <name type="synonym">Mytilus polymorpha</name>
    <dbReference type="NCBI Taxonomy" id="45954"/>
    <lineage>
        <taxon>Eukaryota</taxon>
        <taxon>Metazoa</taxon>
        <taxon>Spiralia</taxon>
        <taxon>Lophotrochozoa</taxon>
        <taxon>Mollusca</taxon>
        <taxon>Bivalvia</taxon>
        <taxon>Autobranchia</taxon>
        <taxon>Heteroconchia</taxon>
        <taxon>Euheterodonta</taxon>
        <taxon>Imparidentia</taxon>
        <taxon>Neoheterodontei</taxon>
        <taxon>Myida</taxon>
        <taxon>Dreissenoidea</taxon>
        <taxon>Dreissenidae</taxon>
        <taxon>Dreissena</taxon>
    </lineage>
</organism>
<name>A0A9D4H7K6_DREPO</name>
<keyword evidence="3" id="KW-1185">Reference proteome</keyword>
<dbReference type="EMBL" id="JAIWYP010000005">
    <property type="protein sequence ID" value="KAH3826727.1"/>
    <property type="molecule type" value="Genomic_DNA"/>
</dbReference>
<evidence type="ECO:0000313" key="2">
    <source>
        <dbReference type="EMBL" id="KAH3826727.1"/>
    </source>
</evidence>
<evidence type="ECO:0000313" key="3">
    <source>
        <dbReference type="Proteomes" id="UP000828390"/>
    </source>
</evidence>
<protein>
    <submittedName>
        <fullName evidence="2">Uncharacterized protein</fullName>
    </submittedName>
</protein>